<accession>A0A7G9YYC7</accession>
<dbReference type="InterPro" id="IPR050306">
    <property type="entry name" value="PfkB_Carbo_kinase"/>
</dbReference>
<keyword evidence="2 5" id="KW-0808">Transferase</keyword>
<dbReference type="GO" id="GO:0004747">
    <property type="term" value="F:ribokinase activity"/>
    <property type="evidence" value="ECO:0007669"/>
    <property type="project" value="UniProtKB-EC"/>
</dbReference>
<feature type="domain" description="Carbohydrate kinase PfkB" evidence="4">
    <location>
        <begin position="10"/>
        <end position="151"/>
    </location>
</feature>
<dbReference type="Pfam" id="PF00294">
    <property type="entry name" value="PfkB"/>
    <property type="match status" value="1"/>
</dbReference>
<comment type="similarity">
    <text evidence="1">Belongs to the carbohydrate kinase PfkB family.</text>
</comment>
<organism evidence="5">
    <name type="scientific">Candidatus Methanophagaceae archaeon ANME-1 ERB6</name>
    <dbReference type="NCBI Taxonomy" id="2759912"/>
    <lineage>
        <taxon>Archaea</taxon>
        <taxon>Methanobacteriati</taxon>
        <taxon>Methanobacteriota</taxon>
        <taxon>Stenosarchaea group</taxon>
        <taxon>Methanomicrobia</taxon>
        <taxon>Candidatus Methanophagales</taxon>
        <taxon>Candidatus Methanophagaceae</taxon>
    </lineage>
</organism>
<evidence type="ECO:0000256" key="2">
    <source>
        <dbReference type="ARBA" id="ARBA00022679"/>
    </source>
</evidence>
<name>A0A7G9YYC7_9EURY</name>
<dbReference type="InterPro" id="IPR002173">
    <property type="entry name" value="Carboh/pur_kinase_PfkB_CS"/>
</dbReference>
<proteinExistence type="inferred from homology"/>
<dbReference type="InterPro" id="IPR011611">
    <property type="entry name" value="PfkB_dom"/>
</dbReference>
<dbReference type="EC" id="2.7.1.15" evidence="5"/>
<gene>
    <name evidence="5" type="primary">RBKS</name>
    <name evidence="5" type="ORF">PNHJDAII_00015</name>
</gene>
<dbReference type="PROSITE" id="PS00584">
    <property type="entry name" value="PFKB_KINASES_2"/>
    <property type="match status" value="1"/>
</dbReference>
<dbReference type="AlphaFoldDB" id="A0A7G9YYC7"/>
<keyword evidence="3 5" id="KW-0418">Kinase</keyword>
<dbReference type="PANTHER" id="PTHR43085:SF57">
    <property type="entry name" value="CARBOHYDRATE KINASE PFKB DOMAIN-CONTAINING PROTEIN"/>
    <property type="match status" value="1"/>
</dbReference>
<protein>
    <submittedName>
        <fullName evidence="5">Ribokinase</fullName>
        <ecNumber evidence="5">2.7.1.15</ecNumber>
    </submittedName>
</protein>
<dbReference type="PANTHER" id="PTHR43085">
    <property type="entry name" value="HEXOKINASE FAMILY MEMBER"/>
    <property type="match status" value="1"/>
</dbReference>
<dbReference type="SUPFAM" id="SSF53613">
    <property type="entry name" value="Ribokinase-like"/>
    <property type="match status" value="1"/>
</dbReference>
<evidence type="ECO:0000256" key="3">
    <source>
        <dbReference type="ARBA" id="ARBA00022777"/>
    </source>
</evidence>
<evidence type="ECO:0000259" key="4">
    <source>
        <dbReference type="Pfam" id="PF00294"/>
    </source>
</evidence>
<evidence type="ECO:0000256" key="1">
    <source>
        <dbReference type="ARBA" id="ARBA00010688"/>
    </source>
</evidence>
<evidence type="ECO:0000313" key="5">
    <source>
        <dbReference type="EMBL" id="QNO53011.1"/>
    </source>
</evidence>
<reference evidence="5" key="1">
    <citation type="submission" date="2020-06" db="EMBL/GenBank/DDBJ databases">
        <title>Unique genomic features of the anaerobic methanotrophic archaea.</title>
        <authorList>
            <person name="Chadwick G.L."/>
            <person name="Skennerton C.T."/>
            <person name="Laso-Perez R."/>
            <person name="Leu A.O."/>
            <person name="Speth D.R."/>
            <person name="Yu H."/>
            <person name="Morgan-Lang C."/>
            <person name="Hatzenpichler R."/>
            <person name="Goudeau D."/>
            <person name="Malmstrom R."/>
            <person name="Brazelton W.J."/>
            <person name="Woyke T."/>
            <person name="Hallam S.J."/>
            <person name="Tyson G.W."/>
            <person name="Wegener G."/>
            <person name="Boetius A."/>
            <person name="Orphan V."/>
        </authorList>
    </citation>
    <scope>NUCLEOTIDE SEQUENCE</scope>
</reference>
<dbReference type="Gene3D" id="3.40.1190.20">
    <property type="match status" value="1"/>
</dbReference>
<dbReference type="EMBL" id="MT631528">
    <property type="protein sequence ID" value="QNO53011.1"/>
    <property type="molecule type" value="Genomic_DNA"/>
</dbReference>
<sequence>MNARLCTDDIDREFVNHTKFLHTSSFVNREQLEMQRELAKRIHNKTKLSFSPGMLCFKYELDDLTELIERSEVVFLNLKELKSLTKEDNYEKGAELLLNNICAKIVCVTLGGRGCYATDSTGESHLIAPYPTDVLDTTGAGDAFAAGFLFGCFFEKKSLTKETYIF</sequence>
<dbReference type="InterPro" id="IPR029056">
    <property type="entry name" value="Ribokinase-like"/>
</dbReference>